<proteinExistence type="inferred from homology"/>
<protein>
    <submittedName>
        <fullName evidence="7">Glycoside hydrolase family 30 beta sandwich domain-containing protein</fullName>
    </submittedName>
</protein>
<evidence type="ECO:0000256" key="2">
    <source>
        <dbReference type="ARBA" id="ARBA00022729"/>
    </source>
</evidence>
<feature type="domain" description="Glycosyl hydrolase family 30 TIM-barrel" evidence="5">
    <location>
        <begin position="71"/>
        <end position="413"/>
    </location>
</feature>
<keyword evidence="3 4" id="KW-0378">Hydrolase</keyword>
<dbReference type="PRINTS" id="PR00843">
    <property type="entry name" value="GLHYDRLASE30"/>
</dbReference>
<evidence type="ECO:0000313" key="7">
    <source>
        <dbReference type="EMBL" id="MEM5947960.1"/>
    </source>
</evidence>
<keyword evidence="8" id="KW-1185">Reference proteome</keyword>
<dbReference type="InterPro" id="IPR013780">
    <property type="entry name" value="Glyco_hydro_b"/>
</dbReference>
<evidence type="ECO:0000256" key="4">
    <source>
        <dbReference type="RuleBase" id="RU361188"/>
    </source>
</evidence>
<keyword evidence="4" id="KW-0326">Glycosidase</keyword>
<comment type="similarity">
    <text evidence="1 4">Belongs to the glycosyl hydrolase 30 family.</text>
</comment>
<dbReference type="PANTHER" id="PTHR11069">
    <property type="entry name" value="GLUCOSYLCERAMIDASE"/>
    <property type="match status" value="1"/>
</dbReference>
<dbReference type="Gene3D" id="2.60.40.1180">
    <property type="entry name" value="Golgi alpha-mannosidase II"/>
    <property type="match status" value="1"/>
</dbReference>
<dbReference type="Gene3D" id="3.20.20.80">
    <property type="entry name" value="Glycosidases"/>
    <property type="match status" value="1"/>
</dbReference>
<dbReference type="Proteomes" id="UP001466331">
    <property type="component" value="Unassembled WGS sequence"/>
</dbReference>
<dbReference type="EMBL" id="JBCHKQ010000002">
    <property type="protein sequence ID" value="MEM5947960.1"/>
    <property type="molecule type" value="Genomic_DNA"/>
</dbReference>
<dbReference type="GO" id="GO:0016787">
    <property type="term" value="F:hydrolase activity"/>
    <property type="evidence" value="ECO:0007669"/>
    <property type="project" value="UniProtKB-KW"/>
</dbReference>
<dbReference type="InterPro" id="IPR033452">
    <property type="entry name" value="GH30_C"/>
</dbReference>
<dbReference type="Pfam" id="PF02055">
    <property type="entry name" value="Glyco_hydro_30"/>
    <property type="match status" value="1"/>
</dbReference>
<organism evidence="7 8">
    <name type="scientific">Rarispira pelagica</name>
    <dbReference type="NCBI Taxonomy" id="3141764"/>
    <lineage>
        <taxon>Bacteria</taxon>
        <taxon>Pseudomonadati</taxon>
        <taxon>Spirochaetota</taxon>
        <taxon>Spirochaetia</taxon>
        <taxon>Winmispirales</taxon>
        <taxon>Winmispiraceae</taxon>
        <taxon>Rarispira</taxon>
    </lineage>
</organism>
<keyword evidence="2" id="KW-0732">Signal</keyword>
<comment type="caution">
    <text evidence="7">The sequence shown here is derived from an EMBL/GenBank/DDBJ whole genome shotgun (WGS) entry which is preliminary data.</text>
</comment>
<evidence type="ECO:0000259" key="5">
    <source>
        <dbReference type="Pfam" id="PF02055"/>
    </source>
</evidence>
<evidence type="ECO:0000313" key="8">
    <source>
        <dbReference type="Proteomes" id="UP001466331"/>
    </source>
</evidence>
<feature type="domain" description="Glycosyl hydrolase family 30 beta sandwich" evidence="6">
    <location>
        <begin position="416"/>
        <end position="473"/>
    </location>
</feature>
<dbReference type="InterPro" id="IPR033453">
    <property type="entry name" value="Glyco_hydro_30_TIM-barrel"/>
</dbReference>
<dbReference type="Pfam" id="PF17189">
    <property type="entry name" value="Glyco_hydro_30C"/>
    <property type="match status" value="1"/>
</dbReference>
<gene>
    <name evidence="7" type="ORF">WKV44_05340</name>
</gene>
<sequence>MRLHIKNIFLMLFFVSYSNIFTLGKLEEIETQMWITAPDEGKYLEEIEIPALTDEADFYINIDENKSYQKIDGFGASMTESSAYVLSSLPDKERNSLMRELFDPDKGLGISLLRQPMGAPDFALSLYTYDDTQDNSDDFELAHFSIERDREYIIPLLKQAIEINPGLRIMASPWSPPAWMKTGKSLIGSEGGRLRSDCYQVYADYFVKFIQAYQNEGIKITAVTPQNEIEYAPSLYTGMLMSAEEQAEFISTYLAPAFISAGLNVKIFCYDHNWDGIETVKSILSHDSARNNIYGVAWHHYGGSPEAMSEIAKIYRDKIMWVTEAGNGRWIWGGSFSGTFREGMREAVDVFRNYTSALILWNIALDQNNGPIVFTNNANYGLVEIEVDSASQKGSIKEKKSGWYFLGHFSKFVKTGAVRIDSNDRAGRFFNHVAFKNPDGSIVVVLFNPLFTSQKGIISIKGNKIPVDMPAGAGISIFVKPFEK</sequence>
<dbReference type="RefSeq" id="WP_420069406.1">
    <property type="nucleotide sequence ID" value="NZ_JBCHKQ010000002.1"/>
</dbReference>
<dbReference type="InterPro" id="IPR001139">
    <property type="entry name" value="Glyco_hydro_30"/>
</dbReference>
<accession>A0ABU9UBB9</accession>
<evidence type="ECO:0000256" key="1">
    <source>
        <dbReference type="ARBA" id="ARBA00005382"/>
    </source>
</evidence>
<dbReference type="PANTHER" id="PTHR11069:SF23">
    <property type="entry name" value="LYSOSOMAL ACID GLUCOSYLCERAMIDASE"/>
    <property type="match status" value="1"/>
</dbReference>
<name>A0ABU9UBB9_9SPIR</name>
<reference evidence="7 8" key="1">
    <citation type="submission" date="2024-03" db="EMBL/GenBank/DDBJ databases">
        <title>Ignisphaera cupida sp. nov., a hyperthermophilic hydrolytic archaeon from a hot spring of Kamchatka, and proposal of Ignisphaeraceae fam. nov.</title>
        <authorList>
            <person name="Podosokorskaya O.A."/>
            <person name="Elcheninov A.G."/>
            <person name="Maltseva A.I."/>
            <person name="Zayulina K.S."/>
            <person name="Novikov A."/>
            <person name="Merkel A.Y."/>
        </authorList>
    </citation>
    <scope>NUCLEOTIDE SEQUENCE [LARGE SCALE GENOMIC DNA]</scope>
    <source>
        <strain evidence="7 8">38H-sp</strain>
    </source>
</reference>
<dbReference type="InterPro" id="IPR017853">
    <property type="entry name" value="GH"/>
</dbReference>
<evidence type="ECO:0000256" key="3">
    <source>
        <dbReference type="ARBA" id="ARBA00022801"/>
    </source>
</evidence>
<dbReference type="SUPFAM" id="SSF51445">
    <property type="entry name" value="(Trans)glycosidases"/>
    <property type="match status" value="1"/>
</dbReference>
<evidence type="ECO:0000259" key="6">
    <source>
        <dbReference type="Pfam" id="PF17189"/>
    </source>
</evidence>